<reference evidence="1" key="2">
    <citation type="submission" date="2021-04" db="EMBL/GenBank/DDBJ databases">
        <authorList>
            <person name="Gilroy R."/>
        </authorList>
    </citation>
    <scope>NUCLEOTIDE SEQUENCE</scope>
    <source>
        <strain evidence="1">Gambia15-2214</strain>
    </source>
</reference>
<dbReference type="EMBL" id="JAHLFV010000176">
    <property type="protein sequence ID" value="MBU3850390.1"/>
    <property type="molecule type" value="Genomic_DNA"/>
</dbReference>
<protein>
    <submittedName>
        <fullName evidence="1">Uncharacterized protein</fullName>
    </submittedName>
</protein>
<accession>A0A9E2L272</accession>
<evidence type="ECO:0000313" key="2">
    <source>
        <dbReference type="Proteomes" id="UP000823914"/>
    </source>
</evidence>
<proteinExistence type="predicted"/>
<sequence>MNKKLFGIFIPLFLCLWGCSGKLEGLQSVQVYRIYVYPAVDIDSGDVYAESAVPQQRLAVLVKSTSDTRYVSHIEVYHPQSKLNWKITAPVVAGNDADSVVGSYSLKPPYFSDFPTGTYLINYTDFAGNTVSKNFTLTEHSDVFPPVYGSVFDYFKTGSPDFSYNLVVFEGKTGQGKILYYGKPQKEWTTLTSVQKAYPEALSVRISAYSKLDSSYYLLPPTSLDGGNDYE</sequence>
<dbReference type="AlphaFoldDB" id="A0A9E2L272"/>
<dbReference type="Proteomes" id="UP000823914">
    <property type="component" value="Unassembled WGS sequence"/>
</dbReference>
<evidence type="ECO:0000313" key="1">
    <source>
        <dbReference type="EMBL" id="MBU3850390.1"/>
    </source>
</evidence>
<gene>
    <name evidence="1" type="ORF">IAA16_07485</name>
</gene>
<comment type="caution">
    <text evidence="1">The sequence shown here is derived from an EMBL/GenBank/DDBJ whole genome shotgun (WGS) entry which is preliminary data.</text>
</comment>
<reference evidence="1" key="1">
    <citation type="journal article" date="2021" name="PeerJ">
        <title>Extensive microbial diversity within the chicken gut microbiome revealed by metagenomics and culture.</title>
        <authorList>
            <person name="Gilroy R."/>
            <person name="Ravi A."/>
            <person name="Getino M."/>
            <person name="Pursley I."/>
            <person name="Horton D.L."/>
            <person name="Alikhan N.F."/>
            <person name="Baker D."/>
            <person name="Gharbi K."/>
            <person name="Hall N."/>
            <person name="Watson M."/>
            <person name="Adriaenssens E.M."/>
            <person name="Foster-Nyarko E."/>
            <person name="Jarju S."/>
            <person name="Secka A."/>
            <person name="Antonio M."/>
            <person name="Oren A."/>
            <person name="Chaudhuri R.R."/>
            <person name="La Ragione R."/>
            <person name="Hildebrand F."/>
            <person name="Pallen M.J."/>
        </authorList>
    </citation>
    <scope>NUCLEOTIDE SEQUENCE</scope>
    <source>
        <strain evidence="1">Gambia15-2214</strain>
    </source>
</reference>
<organism evidence="1 2">
    <name type="scientific">Candidatus Treponema excrementipullorum</name>
    <dbReference type="NCBI Taxonomy" id="2838768"/>
    <lineage>
        <taxon>Bacteria</taxon>
        <taxon>Pseudomonadati</taxon>
        <taxon>Spirochaetota</taxon>
        <taxon>Spirochaetia</taxon>
        <taxon>Spirochaetales</taxon>
        <taxon>Treponemataceae</taxon>
        <taxon>Treponema</taxon>
    </lineage>
</organism>
<name>A0A9E2L272_9SPIR</name>